<keyword evidence="1" id="KW-1133">Transmembrane helix</keyword>
<protein>
    <submittedName>
        <fullName evidence="2">Uncharacterized protein</fullName>
    </submittedName>
</protein>
<dbReference type="EMBL" id="JBHSIV010000032">
    <property type="protein sequence ID" value="MFC5065179.1"/>
    <property type="molecule type" value="Genomic_DNA"/>
</dbReference>
<organism evidence="2 3">
    <name type="scientific">Actinomycetospora atypica</name>
    <dbReference type="NCBI Taxonomy" id="1290095"/>
    <lineage>
        <taxon>Bacteria</taxon>
        <taxon>Bacillati</taxon>
        <taxon>Actinomycetota</taxon>
        <taxon>Actinomycetes</taxon>
        <taxon>Pseudonocardiales</taxon>
        <taxon>Pseudonocardiaceae</taxon>
        <taxon>Actinomycetospora</taxon>
    </lineage>
</organism>
<reference evidence="3" key="1">
    <citation type="journal article" date="2019" name="Int. J. Syst. Evol. Microbiol.">
        <title>The Global Catalogue of Microorganisms (GCM) 10K type strain sequencing project: providing services to taxonomists for standard genome sequencing and annotation.</title>
        <authorList>
            <consortium name="The Broad Institute Genomics Platform"/>
            <consortium name="The Broad Institute Genome Sequencing Center for Infectious Disease"/>
            <person name="Wu L."/>
            <person name="Ma J."/>
        </authorList>
    </citation>
    <scope>NUCLEOTIDE SEQUENCE [LARGE SCALE GENOMIC DNA]</scope>
    <source>
        <strain evidence="3">CGMCC 4.7093</strain>
    </source>
</reference>
<evidence type="ECO:0000313" key="3">
    <source>
        <dbReference type="Proteomes" id="UP001595947"/>
    </source>
</evidence>
<dbReference type="RefSeq" id="WP_378038514.1">
    <property type="nucleotide sequence ID" value="NZ_JBHSIV010000032.1"/>
</dbReference>
<comment type="caution">
    <text evidence="2">The sequence shown here is derived from an EMBL/GenBank/DDBJ whole genome shotgun (WGS) entry which is preliminary data.</text>
</comment>
<evidence type="ECO:0000256" key="1">
    <source>
        <dbReference type="SAM" id="Phobius"/>
    </source>
</evidence>
<proteinExistence type="predicted"/>
<accession>A0ABV9YSZ7</accession>
<keyword evidence="3" id="KW-1185">Reference proteome</keyword>
<keyword evidence="1" id="KW-0472">Membrane</keyword>
<name>A0ABV9YSZ7_9PSEU</name>
<evidence type="ECO:0000313" key="2">
    <source>
        <dbReference type="EMBL" id="MFC5065179.1"/>
    </source>
</evidence>
<dbReference type="Proteomes" id="UP001595947">
    <property type="component" value="Unassembled WGS sequence"/>
</dbReference>
<gene>
    <name evidence="2" type="ORF">ACFPBZ_23390</name>
</gene>
<keyword evidence="1" id="KW-0812">Transmembrane</keyword>
<sequence length="168" mass="18593">MSAEPEDLLGAIDRAIRPVRRPNPFVAVWRWRYELAVLVGAFVAAPWFAGLTAPAVVGFTALVVLPLGVPPVRHLVWLRVRAVVLQHRLRTAFVRARIHSNAGRIPTILWTSPRTAADRVTLFLPAGLTADLLAQEVERIAVACGGVYAELLPTRWRFVVRLVIARSP</sequence>
<feature type="transmembrane region" description="Helical" evidence="1">
    <location>
        <begin position="35"/>
        <end position="65"/>
    </location>
</feature>